<evidence type="ECO:0000313" key="2">
    <source>
        <dbReference type="EMBL" id="BBO34847.1"/>
    </source>
</evidence>
<dbReference type="AlphaFoldDB" id="A0A5K7XFM8"/>
<keyword evidence="3" id="KW-1185">Reference proteome</keyword>
<organism evidence="2 3">
    <name type="scientific">Lacipirellula parvula</name>
    <dbReference type="NCBI Taxonomy" id="2650471"/>
    <lineage>
        <taxon>Bacteria</taxon>
        <taxon>Pseudomonadati</taxon>
        <taxon>Planctomycetota</taxon>
        <taxon>Planctomycetia</taxon>
        <taxon>Pirellulales</taxon>
        <taxon>Lacipirellulaceae</taxon>
        <taxon>Lacipirellula</taxon>
    </lineage>
</organism>
<proteinExistence type="predicted"/>
<dbReference type="Proteomes" id="UP000326837">
    <property type="component" value="Chromosome"/>
</dbReference>
<evidence type="ECO:0000256" key="1">
    <source>
        <dbReference type="SAM" id="Phobius"/>
    </source>
</evidence>
<sequence>MLELLFDLLGTTLLRPLVWGIVLPLSWVIATPVILILALFQSETYSRNVRAGYLAVYEYWERLLMHTG</sequence>
<evidence type="ECO:0000313" key="3">
    <source>
        <dbReference type="Proteomes" id="UP000326837"/>
    </source>
</evidence>
<feature type="transmembrane region" description="Helical" evidence="1">
    <location>
        <begin position="17"/>
        <end position="40"/>
    </location>
</feature>
<accession>A0A5K7XFM8</accession>
<dbReference type="KEGG" id="lpav:PLANPX_4459"/>
<reference evidence="3" key="1">
    <citation type="submission" date="2019-10" db="EMBL/GenBank/DDBJ databases">
        <title>Lacipirellula parvula gen. nov., sp. nov., representing a lineage of planctomycetes widespread in freshwater anoxic habitats, and description of the family Lacipirellulaceae.</title>
        <authorList>
            <person name="Dedysh S.N."/>
            <person name="Kulichevskaya I.S."/>
            <person name="Beletsky A.V."/>
            <person name="Rakitin A.L."/>
            <person name="Mardanov A.V."/>
            <person name="Ivanova A.A."/>
            <person name="Saltykova V.X."/>
            <person name="Rijpstra W.I.C."/>
            <person name="Sinninghe Damste J.S."/>
            <person name="Ravin N.V."/>
        </authorList>
    </citation>
    <scope>NUCLEOTIDE SEQUENCE [LARGE SCALE GENOMIC DNA]</scope>
    <source>
        <strain evidence="3">PX69</strain>
    </source>
</reference>
<gene>
    <name evidence="2" type="ORF">PLANPX_4459</name>
</gene>
<protein>
    <submittedName>
        <fullName evidence="2">Uncharacterized protein</fullName>
    </submittedName>
</protein>
<keyword evidence="1" id="KW-0812">Transmembrane</keyword>
<dbReference type="RefSeq" id="WP_152100340.1">
    <property type="nucleotide sequence ID" value="NZ_AP021861.1"/>
</dbReference>
<dbReference type="EMBL" id="AP021861">
    <property type="protein sequence ID" value="BBO34847.1"/>
    <property type="molecule type" value="Genomic_DNA"/>
</dbReference>
<name>A0A5K7XFM8_9BACT</name>
<keyword evidence="1" id="KW-0472">Membrane</keyword>
<keyword evidence="1" id="KW-1133">Transmembrane helix</keyword>